<evidence type="ECO:0000256" key="1">
    <source>
        <dbReference type="SAM" id="SignalP"/>
    </source>
</evidence>
<reference evidence="4" key="2">
    <citation type="submission" date="2025-04" db="UniProtKB">
        <authorList>
            <consortium name="RefSeq"/>
        </authorList>
    </citation>
    <scope>IDENTIFICATION</scope>
    <source>
        <strain evidence="4">DH4</strain>
        <tissue evidence="4">Whole body</tissue>
    </source>
</reference>
<accession>A0A7M7GE53</accession>
<keyword evidence="3" id="KW-1185">Reference proteome</keyword>
<evidence type="ECO:0000313" key="4">
    <source>
        <dbReference type="RefSeq" id="XP_003250139.1"/>
    </source>
</evidence>
<reference evidence="2" key="1">
    <citation type="submission" date="2021-01" db="UniProtKB">
        <authorList>
            <consortium name="EnsemblMetazoa"/>
        </authorList>
    </citation>
    <scope>IDENTIFICATION</scope>
    <source>
        <strain evidence="2">DH4</strain>
    </source>
</reference>
<dbReference type="OMA" id="YAVACDE"/>
<feature type="chain" id="PRO_5044659346" evidence="1">
    <location>
        <begin position="19"/>
        <end position="145"/>
    </location>
</feature>
<proteinExistence type="predicted"/>
<gene>
    <name evidence="2" type="primary">100577527</name>
    <name evidence="4" type="synonym">LOC100577527</name>
</gene>
<sequence length="145" mass="15811">MFRTIAVVLVVALPLIQASSIDISQRSKYHLEFTSKDAVQQSKSNPFIEERSGFIGDLTIGSHRSDEQIFYREVELNNPNSAVGSLELKLSVKNGILHYVSATNYAGSQAVICDRPNILGASEGIINIRLTGNTKATLLLIIAAH</sequence>
<accession>A0A8B6XTF4</accession>
<organism evidence="2">
    <name type="scientific">Apis mellifera</name>
    <name type="common">Honeybee</name>
    <dbReference type="NCBI Taxonomy" id="7460"/>
    <lineage>
        <taxon>Eukaryota</taxon>
        <taxon>Metazoa</taxon>
        <taxon>Ecdysozoa</taxon>
        <taxon>Arthropoda</taxon>
        <taxon>Hexapoda</taxon>
        <taxon>Insecta</taxon>
        <taxon>Pterygota</taxon>
        <taxon>Neoptera</taxon>
        <taxon>Endopterygota</taxon>
        <taxon>Hymenoptera</taxon>
        <taxon>Apocrita</taxon>
        <taxon>Aculeata</taxon>
        <taxon>Apoidea</taxon>
        <taxon>Anthophila</taxon>
        <taxon>Apidae</taxon>
        <taxon>Apis</taxon>
    </lineage>
</organism>
<protein>
    <submittedName>
        <fullName evidence="4">Uncharacterized protein LOC100577527</fullName>
    </submittedName>
</protein>
<dbReference type="KEGG" id="ame:100577527"/>
<evidence type="ECO:0000313" key="2">
    <source>
        <dbReference type="EnsemblMetazoa" id="XP_003250139"/>
    </source>
</evidence>
<evidence type="ECO:0000313" key="3">
    <source>
        <dbReference type="Proteomes" id="UP000005203"/>
    </source>
</evidence>
<dbReference type="AlphaFoldDB" id="A0A7M7GE53"/>
<dbReference type="EnsemblMetazoa" id="XM_003250091">
    <property type="protein sequence ID" value="XP_003250139"/>
    <property type="gene ID" value="LOC100577527"/>
</dbReference>
<feature type="signal peptide" evidence="1">
    <location>
        <begin position="1"/>
        <end position="18"/>
    </location>
</feature>
<keyword evidence="1" id="KW-0732">Signal</keyword>
<dbReference type="Proteomes" id="UP000005203">
    <property type="component" value="Linkage group LG4"/>
</dbReference>
<dbReference type="OrthoDB" id="123971at2759"/>
<dbReference type="RefSeq" id="XP_003250139.1">
    <property type="nucleotide sequence ID" value="XM_003250091.4"/>
</dbReference>
<dbReference type="GeneID" id="100577527"/>
<name>A0A7M7GE53_APIME</name>